<name>A0A419R5K7_9SPHN</name>
<evidence type="ECO:0000313" key="6">
    <source>
        <dbReference type="EMBL" id="RJX71165.1"/>
    </source>
</evidence>
<gene>
    <name evidence="6" type="ORF">D6858_00550</name>
</gene>
<dbReference type="InterPro" id="IPR050303">
    <property type="entry name" value="GatZ_KbaZ_carbometab"/>
</dbReference>
<dbReference type="Pfam" id="PF01380">
    <property type="entry name" value="SIS"/>
    <property type="match status" value="1"/>
</dbReference>
<dbReference type="InterPro" id="IPR001347">
    <property type="entry name" value="SIS_dom"/>
</dbReference>
<evidence type="ECO:0000259" key="5">
    <source>
        <dbReference type="PROSITE" id="PS51464"/>
    </source>
</evidence>
<organism evidence="6 7">
    <name type="scientific">Tsuneonella suprasediminis</name>
    <dbReference type="NCBI Taxonomy" id="2306996"/>
    <lineage>
        <taxon>Bacteria</taxon>
        <taxon>Pseudomonadati</taxon>
        <taxon>Pseudomonadota</taxon>
        <taxon>Alphaproteobacteria</taxon>
        <taxon>Sphingomonadales</taxon>
        <taxon>Erythrobacteraceae</taxon>
        <taxon>Tsuneonella</taxon>
    </lineage>
</organism>
<dbReference type="GO" id="GO:0016787">
    <property type="term" value="F:hydrolase activity"/>
    <property type="evidence" value="ECO:0007669"/>
    <property type="project" value="UniProtKB-KW"/>
</dbReference>
<dbReference type="PANTHER" id="PTHR32502:SF3">
    <property type="entry name" value="D-GALACTOSAMINE-6-PHOSPHATE DEAMINASE AGAS-RELATED"/>
    <property type="match status" value="1"/>
</dbReference>
<evidence type="ECO:0000256" key="4">
    <source>
        <dbReference type="ARBA" id="ARBA00029292"/>
    </source>
</evidence>
<dbReference type="RefSeq" id="WP_120106026.1">
    <property type="nucleotide sequence ID" value="NZ_RAHJ01000003.1"/>
</dbReference>
<dbReference type="SUPFAM" id="SSF53697">
    <property type="entry name" value="SIS domain"/>
    <property type="match status" value="1"/>
</dbReference>
<dbReference type="GO" id="GO:0097367">
    <property type="term" value="F:carbohydrate derivative binding"/>
    <property type="evidence" value="ECO:0007669"/>
    <property type="project" value="InterPro"/>
</dbReference>
<dbReference type="PANTHER" id="PTHR32502">
    <property type="entry name" value="N-ACETYLGALACTOSAMINE PERMEASE II COMPONENT-RELATED"/>
    <property type="match status" value="1"/>
</dbReference>
<dbReference type="InterPro" id="IPR046348">
    <property type="entry name" value="SIS_dom_sf"/>
</dbReference>
<sequence length="382" mass="39999">MRELTSTAAAGTSTDVPECWTAKEIAQQPAVLRATQALLDSRSAEIDAFLAPLLADKDLRIVLTGAGSSDFIGQCLAPVLRRALGRRVEAIATTDIVGTPDLALAEDVPTLLVSFGRSGNSPESIAAIAVAGRKLSRLHHLIVTCNASGALAQNDIANSLVISLPEESHDRGFAMTSSFSAMMYCALSTLTGTAAMQDRIGAIADATQGALAAAGPLAAELAQHGFARTIYLGSGPLFGLAREAALKLLELTDGQIATMAETPLGFRHGPKTFVDDSTLVVFFLSNDPLTRRYDLDMLHEMQRDDCAGRILVCDAQGADGADIAPTALQSAGDSDLLFPYVVLPQMFALAASFAHGITPDTPSRSGTVNRVVQGVIIHEGAQ</sequence>
<comment type="similarity">
    <text evidence="1">Belongs to the SIS family. AgaS subfamily.</text>
</comment>
<evidence type="ECO:0000256" key="3">
    <source>
        <dbReference type="ARBA" id="ARBA00022801"/>
    </source>
</evidence>
<reference evidence="6 7" key="1">
    <citation type="submission" date="2018-09" db="EMBL/GenBank/DDBJ databases">
        <title>Altererythrobacter sp.Ery1 and Ery12, the genome sequencing of novel strains in genus Alterythrobacter.</title>
        <authorList>
            <person name="Cheng H."/>
            <person name="Wu Y.-H."/>
            <person name="Fang C."/>
            <person name="Xu X.-W."/>
        </authorList>
    </citation>
    <scope>NUCLEOTIDE SEQUENCE [LARGE SCALE GENOMIC DNA]</scope>
    <source>
        <strain evidence="6 7">Ery12</strain>
    </source>
</reference>
<dbReference type="GO" id="GO:0005886">
    <property type="term" value="C:plasma membrane"/>
    <property type="evidence" value="ECO:0007669"/>
    <property type="project" value="TreeGrafter"/>
</dbReference>
<dbReference type="CDD" id="cd05010">
    <property type="entry name" value="SIS_AgaS_like"/>
    <property type="match status" value="1"/>
</dbReference>
<dbReference type="PROSITE" id="PS51464">
    <property type="entry name" value="SIS"/>
    <property type="match status" value="2"/>
</dbReference>
<accession>A0A419R5K7</accession>
<dbReference type="EMBL" id="RAHJ01000003">
    <property type="protein sequence ID" value="RJX71165.1"/>
    <property type="molecule type" value="Genomic_DNA"/>
</dbReference>
<feature type="domain" description="SIS" evidence="5">
    <location>
        <begin position="50"/>
        <end position="200"/>
    </location>
</feature>
<dbReference type="CDD" id="cd05008">
    <property type="entry name" value="SIS_GlmS_GlmD_1"/>
    <property type="match status" value="1"/>
</dbReference>
<keyword evidence="7" id="KW-1185">Reference proteome</keyword>
<comment type="catalytic activity">
    <reaction evidence="4">
        <text>D-galactosamine 6-phosphate + H2O = D-tagatopyranose 1-phosphate + NH4(+)</text>
        <dbReference type="Rhea" id="RHEA:47680"/>
        <dbReference type="ChEBI" id="CHEBI:15377"/>
        <dbReference type="ChEBI" id="CHEBI:28938"/>
        <dbReference type="ChEBI" id="CHEBI:71674"/>
        <dbReference type="ChEBI" id="CHEBI:138150"/>
    </reaction>
</comment>
<dbReference type="Proteomes" id="UP000284322">
    <property type="component" value="Unassembled WGS sequence"/>
</dbReference>
<dbReference type="Gene3D" id="3.40.50.10490">
    <property type="entry name" value="Glucose-6-phosphate isomerase like protein, domain 1"/>
    <property type="match status" value="2"/>
</dbReference>
<feature type="domain" description="SIS" evidence="5">
    <location>
        <begin position="217"/>
        <end position="362"/>
    </location>
</feature>
<evidence type="ECO:0000313" key="7">
    <source>
        <dbReference type="Proteomes" id="UP000284322"/>
    </source>
</evidence>
<comment type="caution">
    <text evidence="6">The sequence shown here is derived from an EMBL/GenBank/DDBJ whole genome shotgun (WGS) entry which is preliminary data.</text>
</comment>
<dbReference type="AlphaFoldDB" id="A0A419R5K7"/>
<dbReference type="GO" id="GO:1901135">
    <property type="term" value="P:carbohydrate derivative metabolic process"/>
    <property type="evidence" value="ECO:0007669"/>
    <property type="project" value="InterPro"/>
</dbReference>
<evidence type="ECO:0000256" key="1">
    <source>
        <dbReference type="ARBA" id="ARBA00007748"/>
    </source>
</evidence>
<dbReference type="InterPro" id="IPR035464">
    <property type="entry name" value="SIS_AgaS"/>
</dbReference>
<dbReference type="InterPro" id="IPR035466">
    <property type="entry name" value="GlmS/AgaS_SIS"/>
</dbReference>
<protein>
    <submittedName>
        <fullName evidence="6">SIS domain-containing protein</fullName>
    </submittedName>
</protein>
<keyword evidence="2" id="KW-0677">Repeat</keyword>
<evidence type="ECO:0000256" key="2">
    <source>
        <dbReference type="ARBA" id="ARBA00022737"/>
    </source>
</evidence>
<dbReference type="OrthoDB" id="9810372at2"/>
<dbReference type="GO" id="GO:0009401">
    <property type="term" value="P:phosphoenolpyruvate-dependent sugar phosphotransferase system"/>
    <property type="evidence" value="ECO:0007669"/>
    <property type="project" value="TreeGrafter"/>
</dbReference>
<proteinExistence type="inferred from homology"/>
<keyword evidence="3" id="KW-0378">Hydrolase</keyword>